<organism evidence="1 2">
    <name type="scientific">Saccharophagus degradans</name>
    <dbReference type="NCBI Taxonomy" id="86304"/>
    <lineage>
        <taxon>Bacteria</taxon>
        <taxon>Pseudomonadati</taxon>
        <taxon>Pseudomonadota</taxon>
        <taxon>Gammaproteobacteria</taxon>
        <taxon>Cellvibrionales</taxon>
        <taxon>Cellvibrionaceae</taxon>
        <taxon>Saccharophagus</taxon>
    </lineage>
</organism>
<reference evidence="1" key="1">
    <citation type="submission" date="2023-07" db="EMBL/GenBank/DDBJ databases">
        <title>Genome content predicts the carbon catabolic preferences of heterotrophic bacteria.</title>
        <authorList>
            <person name="Gralka M."/>
        </authorList>
    </citation>
    <scope>NUCLEOTIDE SEQUENCE</scope>
    <source>
        <strain evidence="1">I3M17_2</strain>
    </source>
</reference>
<dbReference type="AlphaFoldDB" id="A0AAW7X152"/>
<sequence>MNKKNVKCVVWDLDNTLWSGILSEGDEIALNDGVLELILALDSMGVLQSIASKNNEADAIKKLEELGVSQYFLYPQINWNAKSNSIITIQTKLNIGLDTFLFIDDQPFELDEVKAVCSEVECVNALECSDLLLHSRISSIKTTDDSKYRRQRYQEDEMRDRDMSDFKGPPDSFLATLNMHFKITQAEEEDLVRAEELTERTNQLNSTGITFSRDELASFMVSQNHDLLVCELEDKYGSYGKIGLALVERGECVDTIKLLLMSCRTASRGAGSVLINYLMRRTKQQGKRLQANFKRTDRNRQMLITYQFSNFVEIERDEAGNILFENNLEVIPDVPSYLTLTTFKEEFDVIC</sequence>
<name>A0AAW7X152_9GAMM</name>
<accession>A0AAW7X152</accession>
<dbReference type="RefSeq" id="WP_303490518.1">
    <property type="nucleotide sequence ID" value="NZ_JAUOPB010000001.1"/>
</dbReference>
<proteinExistence type="predicted"/>
<gene>
    <name evidence="1" type="ORF">Q4521_01955</name>
</gene>
<dbReference type="SUPFAM" id="SSF56784">
    <property type="entry name" value="HAD-like"/>
    <property type="match status" value="1"/>
</dbReference>
<comment type="caution">
    <text evidence="1">The sequence shown here is derived from an EMBL/GenBank/DDBJ whole genome shotgun (WGS) entry which is preliminary data.</text>
</comment>
<dbReference type="InterPro" id="IPR023214">
    <property type="entry name" value="HAD_sf"/>
</dbReference>
<dbReference type="InterPro" id="IPR036412">
    <property type="entry name" value="HAD-like_sf"/>
</dbReference>
<dbReference type="NCBIfam" id="TIGR01686">
    <property type="entry name" value="FkbH"/>
    <property type="match status" value="1"/>
</dbReference>
<dbReference type="Gene3D" id="3.40.50.1000">
    <property type="entry name" value="HAD superfamily/HAD-like"/>
    <property type="match status" value="1"/>
</dbReference>
<evidence type="ECO:0000313" key="1">
    <source>
        <dbReference type="EMBL" id="MDO6421229.1"/>
    </source>
</evidence>
<dbReference type="InterPro" id="IPR010037">
    <property type="entry name" value="FkbH_domain"/>
</dbReference>
<evidence type="ECO:0000313" key="2">
    <source>
        <dbReference type="Proteomes" id="UP001169760"/>
    </source>
</evidence>
<dbReference type="NCBIfam" id="TIGR01681">
    <property type="entry name" value="HAD-SF-IIIC"/>
    <property type="match status" value="1"/>
</dbReference>
<dbReference type="InterPro" id="IPR010033">
    <property type="entry name" value="HAD_SF_ppase_IIIC"/>
</dbReference>
<dbReference type="EMBL" id="JAUOPB010000001">
    <property type="protein sequence ID" value="MDO6421229.1"/>
    <property type="molecule type" value="Genomic_DNA"/>
</dbReference>
<protein>
    <submittedName>
        <fullName evidence="1">HAD-IIIC family phosphatase</fullName>
    </submittedName>
</protein>
<dbReference type="Proteomes" id="UP001169760">
    <property type="component" value="Unassembled WGS sequence"/>
</dbReference>